<evidence type="ECO:0000313" key="1">
    <source>
        <dbReference type="EMBL" id="KJB76106.1"/>
    </source>
</evidence>
<proteinExistence type="predicted"/>
<protein>
    <submittedName>
        <fullName evidence="1">Uncharacterized protein</fullName>
    </submittedName>
</protein>
<reference evidence="1 2" key="1">
    <citation type="journal article" date="2012" name="Nature">
        <title>Repeated polyploidization of Gossypium genomes and the evolution of spinnable cotton fibres.</title>
        <authorList>
            <person name="Paterson A.H."/>
            <person name="Wendel J.F."/>
            <person name="Gundlach H."/>
            <person name="Guo H."/>
            <person name="Jenkins J."/>
            <person name="Jin D."/>
            <person name="Llewellyn D."/>
            <person name="Showmaker K.C."/>
            <person name="Shu S."/>
            <person name="Udall J."/>
            <person name="Yoo M.J."/>
            <person name="Byers R."/>
            <person name="Chen W."/>
            <person name="Doron-Faigenboim A."/>
            <person name="Duke M.V."/>
            <person name="Gong L."/>
            <person name="Grimwood J."/>
            <person name="Grover C."/>
            <person name="Grupp K."/>
            <person name="Hu G."/>
            <person name="Lee T.H."/>
            <person name="Li J."/>
            <person name="Lin L."/>
            <person name="Liu T."/>
            <person name="Marler B.S."/>
            <person name="Page J.T."/>
            <person name="Roberts A.W."/>
            <person name="Romanel E."/>
            <person name="Sanders W.S."/>
            <person name="Szadkowski E."/>
            <person name="Tan X."/>
            <person name="Tang H."/>
            <person name="Xu C."/>
            <person name="Wang J."/>
            <person name="Wang Z."/>
            <person name="Zhang D."/>
            <person name="Zhang L."/>
            <person name="Ashrafi H."/>
            <person name="Bedon F."/>
            <person name="Bowers J.E."/>
            <person name="Brubaker C.L."/>
            <person name="Chee P.W."/>
            <person name="Das S."/>
            <person name="Gingle A.R."/>
            <person name="Haigler C.H."/>
            <person name="Harker D."/>
            <person name="Hoffmann L.V."/>
            <person name="Hovav R."/>
            <person name="Jones D.C."/>
            <person name="Lemke C."/>
            <person name="Mansoor S."/>
            <person name="ur Rahman M."/>
            <person name="Rainville L.N."/>
            <person name="Rambani A."/>
            <person name="Reddy U.K."/>
            <person name="Rong J.K."/>
            <person name="Saranga Y."/>
            <person name="Scheffler B.E."/>
            <person name="Scheffler J.A."/>
            <person name="Stelly D.M."/>
            <person name="Triplett B.A."/>
            <person name="Van Deynze A."/>
            <person name="Vaslin M.F."/>
            <person name="Waghmare V.N."/>
            <person name="Walford S.A."/>
            <person name="Wright R.J."/>
            <person name="Zaki E.A."/>
            <person name="Zhang T."/>
            <person name="Dennis E.S."/>
            <person name="Mayer K.F."/>
            <person name="Peterson D.G."/>
            <person name="Rokhsar D.S."/>
            <person name="Wang X."/>
            <person name="Schmutz J."/>
        </authorList>
    </citation>
    <scope>NUCLEOTIDE SEQUENCE [LARGE SCALE GENOMIC DNA]</scope>
</reference>
<name>A0A0D2V2V1_GOSRA</name>
<sequence length="106" mass="11445">IFEELFIPCKLVLNVVGIEETEALAVLKSTVCVSGFDASSIFNLLKSVLVLPISNEYLGGILCGLLNFNSTVPSWYHGATRSVAPSSFHILGRFISCHCIVLGIMV</sequence>
<feature type="non-terminal residue" evidence="1">
    <location>
        <position position="1"/>
    </location>
</feature>
<dbReference type="Gramene" id="KJB76106">
    <property type="protein sequence ID" value="KJB76106"/>
    <property type="gene ID" value="B456_012G072000"/>
</dbReference>
<keyword evidence="2" id="KW-1185">Reference proteome</keyword>
<dbReference type="EMBL" id="CM001751">
    <property type="protein sequence ID" value="KJB76106.1"/>
    <property type="molecule type" value="Genomic_DNA"/>
</dbReference>
<evidence type="ECO:0000313" key="2">
    <source>
        <dbReference type="Proteomes" id="UP000032304"/>
    </source>
</evidence>
<dbReference type="AlphaFoldDB" id="A0A0D2V2V1"/>
<gene>
    <name evidence="1" type="ORF">B456_012G072000</name>
</gene>
<organism evidence="1 2">
    <name type="scientific">Gossypium raimondii</name>
    <name type="common">Peruvian cotton</name>
    <name type="synonym">Gossypium klotzschianum subsp. raimondii</name>
    <dbReference type="NCBI Taxonomy" id="29730"/>
    <lineage>
        <taxon>Eukaryota</taxon>
        <taxon>Viridiplantae</taxon>
        <taxon>Streptophyta</taxon>
        <taxon>Embryophyta</taxon>
        <taxon>Tracheophyta</taxon>
        <taxon>Spermatophyta</taxon>
        <taxon>Magnoliopsida</taxon>
        <taxon>eudicotyledons</taxon>
        <taxon>Gunneridae</taxon>
        <taxon>Pentapetalae</taxon>
        <taxon>rosids</taxon>
        <taxon>malvids</taxon>
        <taxon>Malvales</taxon>
        <taxon>Malvaceae</taxon>
        <taxon>Malvoideae</taxon>
        <taxon>Gossypium</taxon>
    </lineage>
</organism>
<accession>A0A0D2V2V1</accession>
<dbReference type="Proteomes" id="UP000032304">
    <property type="component" value="Chromosome 12"/>
</dbReference>